<keyword evidence="6 8" id="KW-0675">Receptor</keyword>
<keyword evidence="7 8" id="KW-0807">Transducer</keyword>
<feature type="transmembrane region" description="Helical" evidence="10">
    <location>
        <begin position="72"/>
        <end position="92"/>
    </location>
</feature>
<protein>
    <submittedName>
        <fullName evidence="12">Opsin 1, short wave sensitive</fullName>
    </submittedName>
</protein>
<dbReference type="OMA" id="PLWEEEM"/>
<feature type="transmembrane region" description="Helical" evidence="10">
    <location>
        <begin position="150"/>
        <end position="172"/>
    </location>
</feature>
<evidence type="ECO:0000259" key="11">
    <source>
        <dbReference type="PROSITE" id="PS50262"/>
    </source>
</evidence>
<evidence type="ECO:0000256" key="1">
    <source>
        <dbReference type="ARBA" id="ARBA00004141"/>
    </source>
</evidence>
<dbReference type="PRINTS" id="PR00237">
    <property type="entry name" value="GPCRRHODOPSN"/>
</dbReference>
<keyword evidence="4 8" id="KW-0297">G-protein coupled receptor</keyword>
<evidence type="ECO:0000256" key="5">
    <source>
        <dbReference type="ARBA" id="ARBA00023136"/>
    </source>
</evidence>
<evidence type="ECO:0000256" key="4">
    <source>
        <dbReference type="ARBA" id="ARBA00023040"/>
    </source>
</evidence>
<feature type="region of interest" description="Disordered" evidence="9">
    <location>
        <begin position="348"/>
        <end position="375"/>
    </location>
</feature>
<feature type="transmembrane region" description="Helical" evidence="10">
    <location>
        <begin position="34"/>
        <end position="60"/>
    </location>
</feature>
<dbReference type="PROSITE" id="PS50262">
    <property type="entry name" value="G_PROTEIN_RECEP_F1_2"/>
    <property type="match status" value="1"/>
</dbReference>
<evidence type="ECO:0000256" key="6">
    <source>
        <dbReference type="ARBA" id="ARBA00023170"/>
    </source>
</evidence>
<keyword evidence="5 10" id="KW-0472">Membrane</keyword>
<dbReference type="GO" id="GO:0004930">
    <property type="term" value="F:G protein-coupled receptor activity"/>
    <property type="evidence" value="ECO:0007669"/>
    <property type="project" value="UniProtKB-KW"/>
</dbReference>
<proteinExistence type="inferred from homology"/>
<reference evidence="12" key="2">
    <citation type="submission" date="2025-09" db="UniProtKB">
        <authorList>
            <consortium name="Ensembl"/>
        </authorList>
    </citation>
    <scope>IDENTIFICATION</scope>
</reference>
<dbReference type="SUPFAM" id="SSF81321">
    <property type="entry name" value="Family A G protein-coupled receptor-like"/>
    <property type="match status" value="1"/>
</dbReference>
<evidence type="ECO:0000256" key="3">
    <source>
        <dbReference type="ARBA" id="ARBA00022989"/>
    </source>
</evidence>
<evidence type="ECO:0000256" key="7">
    <source>
        <dbReference type="ARBA" id="ARBA00023224"/>
    </source>
</evidence>
<evidence type="ECO:0000256" key="2">
    <source>
        <dbReference type="ARBA" id="ARBA00022692"/>
    </source>
</evidence>
<evidence type="ECO:0000313" key="13">
    <source>
        <dbReference type="Proteomes" id="UP000694408"/>
    </source>
</evidence>
<reference evidence="12" key="1">
    <citation type="submission" date="2025-08" db="UniProtKB">
        <authorList>
            <consortium name="Ensembl"/>
        </authorList>
    </citation>
    <scope>IDENTIFICATION</scope>
</reference>
<dbReference type="InterPro" id="IPR050125">
    <property type="entry name" value="GPCR_opsins"/>
</dbReference>
<dbReference type="AlphaFoldDB" id="A0A8C5JG72"/>
<organism evidence="12 13">
    <name type="scientific">Junco hyemalis</name>
    <name type="common">Dark-eyed junco</name>
    <dbReference type="NCBI Taxonomy" id="40217"/>
    <lineage>
        <taxon>Eukaryota</taxon>
        <taxon>Metazoa</taxon>
        <taxon>Chordata</taxon>
        <taxon>Craniata</taxon>
        <taxon>Vertebrata</taxon>
        <taxon>Euteleostomi</taxon>
        <taxon>Archelosauria</taxon>
        <taxon>Archosauria</taxon>
        <taxon>Dinosauria</taxon>
        <taxon>Saurischia</taxon>
        <taxon>Theropoda</taxon>
        <taxon>Coelurosauria</taxon>
        <taxon>Aves</taxon>
        <taxon>Neognathae</taxon>
        <taxon>Neoaves</taxon>
        <taxon>Telluraves</taxon>
        <taxon>Australaves</taxon>
        <taxon>Passeriformes</taxon>
        <taxon>Passerellidae</taxon>
        <taxon>Junco</taxon>
    </lineage>
</organism>
<dbReference type="Pfam" id="PF00001">
    <property type="entry name" value="7tm_1"/>
    <property type="match status" value="1"/>
</dbReference>
<sequence length="375" mass="40608">MIQYSPEEFYLFKNQSSVGPWDGPQYHIAPMWAFYLQTIFMGLVFVAGTPLNAIVLIVTIKYKKLRQPLNYILVNISVSGLMCCVFCIFTVFVASSQGYFVFGKHMCAFEGFAGATGGLVTGWSLAFLAFERYIVICKPFGNFRFNSRHALLVVAATWIIGVGVAIPPFFGWSRWDTGQGGRWGVVGSCGVPGECLRHLKCHGALGGMGSARSCGKVIAAERSWSQSVSRILPVLRQDTSMWEQQERRLHGAPGLLQLCNWLCWGLGTPTPCQAAGELLLQLITGLCPCRALSSRLFLVNAHASPCPTPAGPKCHPRPLKQCSALPRTSLPLPGWIHTGRLTQKPMAKGALGGAAQPRGVIGPSLATSTANPDPP</sequence>
<dbReference type="Proteomes" id="UP000694408">
    <property type="component" value="Unplaced"/>
</dbReference>
<dbReference type="GO" id="GO:0016020">
    <property type="term" value="C:membrane"/>
    <property type="evidence" value="ECO:0007669"/>
    <property type="project" value="UniProtKB-SubCell"/>
</dbReference>
<accession>A0A8C5JG72</accession>
<dbReference type="Gene3D" id="1.20.1070.10">
    <property type="entry name" value="Rhodopsin 7-helix transmembrane proteins"/>
    <property type="match status" value="1"/>
</dbReference>
<evidence type="ECO:0000256" key="10">
    <source>
        <dbReference type="SAM" id="Phobius"/>
    </source>
</evidence>
<name>A0A8C5JG72_JUNHY</name>
<keyword evidence="13" id="KW-1185">Reference proteome</keyword>
<comment type="subcellular location">
    <subcellularLocation>
        <location evidence="1">Membrane</location>
        <topology evidence="1">Multi-pass membrane protein</topology>
    </subcellularLocation>
</comment>
<comment type="similarity">
    <text evidence="8">Belongs to the G-protein coupled receptor 1 family.</text>
</comment>
<dbReference type="InterPro" id="IPR000276">
    <property type="entry name" value="GPCR_Rhodpsn"/>
</dbReference>
<evidence type="ECO:0000313" key="12">
    <source>
        <dbReference type="Ensembl" id="ENSJHYP00000018912.1"/>
    </source>
</evidence>
<evidence type="ECO:0000256" key="8">
    <source>
        <dbReference type="RuleBase" id="RU000688"/>
    </source>
</evidence>
<evidence type="ECO:0000256" key="9">
    <source>
        <dbReference type="SAM" id="MobiDB-lite"/>
    </source>
</evidence>
<dbReference type="InterPro" id="IPR017452">
    <property type="entry name" value="GPCR_Rhodpsn_7TM"/>
</dbReference>
<feature type="compositionally biased region" description="Polar residues" evidence="9">
    <location>
        <begin position="365"/>
        <end position="375"/>
    </location>
</feature>
<feature type="domain" description="G-protein coupled receptors family 1 profile" evidence="11">
    <location>
        <begin position="51"/>
        <end position="170"/>
    </location>
</feature>
<dbReference type="Ensembl" id="ENSJHYT00000022827.1">
    <property type="protein sequence ID" value="ENSJHYP00000018912.1"/>
    <property type="gene ID" value="ENSJHYG00000014379.1"/>
</dbReference>
<keyword evidence="2 8" id="KW-0812">Transmembrane</keyword>
<keyword evidence="3 10" id="KW-1133">Transmembrane helix</keyword>
<dbReference type="PROSITE" id="PS00237">
    <property type="entry name" value="G_PROTEIN_RECEP_F1_1"/>
    <property type="match status" value="1"/>
</dbReference>
<dbReference type="PANTHER" id="PTHR24240">
    <property type="entry name" value="OPSIN"/>
    <property type="match status" value="1"/>
</dbReference>
<feature type="transmembrane region" description="Helical" evidence="10">
    <location>
        <begin position="112"/>
        <end position="130"/>
    </location>
</feature>